<gene>
    <name evidence="1" type="primary">SLC2A12</name>
</gene>
<organism evidence="1">
    <name type="scientific">Nothobranchius pienaari</name>
    <dbReference type="NCBI Taxonomy" id="704102"/>
    <lineage>
        <taxon>Eukaryota</taxon>
        <taxon>Metazoa</taxon>
        <taxon>Chordata</taxon>
        <taxon>Craniata</taxon>
        <taxon>Vertebrata</taxon>
        <taxon>Euteleostomi</taxon>
        <taxon>Actinopterygii</taxon>
        <taxon>Neopterygii</taxon>
        <taxon>Teleostei</taxon>
        <taxon>Neoteleostei</taxon>
        <taxon>Acanthomorphata</taxon>
        <taxon>Ovalentaria</taxon>
        <taxon>Atherinomorphae</taxon>
        <taxon>Cyprinodontiformes</taxon>
        <taxon>Nothobranchiidae</taxon>
        <taxon>Nothobranchius</taxon>
    </lineage>
</organism>
<reference evidence="1" key="2">
    <citation type="submission" date="2016-06" db="EMBL/GenBank/DDBJ databases">
        <title>The genome of a short-lived fish provides insights into sex chromosome evolution and the genetic control of aging.</title>
        <authorList>
            <person name="Reichwald K."/>
            <person name="Felder M."/>
            <person name="Petzold A."/>
            <person name="Koch P."/>
            <person name="Groth M."/>
            <person name="Platzer M."/>
        </authorList>
    </citation>
    <scope>NUCLEOTIDE SEQUENCE</scope>
    <source>
        <tissue evidence="1">Brain</tissue>
    </source>
</reference>
<proteinExistence type="predicted"/>
<accession>A0A1A8LFY1</accession>
<reference evidence="1" key="1">
    <citation type="submission" date="2016-05" db="EMBL/GenBank/DDBJ databases">
        <authorList>
            <person name="Lavstsen T."/>
            <person name="Jespersen J.S."/>
        </authorList>
    </citation>
    <scope>NUCLEOTIDE SEQUENCE</scope>
    <source>
        <tissue evidence="1">Brain</tissue>
    </source>
</reference>
<keyword evidence="1" id="KW-0762">Sugar transport</keyword>
<dbReference type="AlphaFoldDB" id="A0A1A8LFY1"/>
<dbReference type="EMBL" id="HAEF01005889">
    <property type="protein sequence ID" value="SBR43271.1"/>
    <property type="molecule type" value="Transcribed_RNA"/>
</dbReference>
<keyword evidence="1" id="KW-0813">Transport</keyword>
<evidence type="ECO:0000313" key="1">
    <source>
        <dbReference type="EMBL" id="SBR43271.1"/>
    </source>
</evidence>
<sequence>RRLALAGHANVRSILAKKHTSLKADSYPRPQR</sequence>
<name>A0A1A8LFY1_9TELE</name>
<protein>
    <submittedName>
        <fullName evidence="1">Solute carrier family 2 (Facilitated glucose transporter), member 12</fullName>
    </submittedName>
</protein>
<feature type="non-terminal residue" evidence="1">
    <location>
        <position position="1"/>
    </location>
</feature>